<evidence type="ECO:0000259" key="12">
    <source>
        <dbReference type="Pfam" id="PF07711"/>
    </source>
</evidence>
<evidence type="ECO:0000256" key="2">
    <source>
        <dbReference type="ARBA" id="ARBA00006734"/>
    </source>
</evidence>
<dbReference type="PANTHER" id="PTHR11129">
    <property type="entry name" value="PROTEIN FARNESYLTRANSFERASE ALPHA SUBUNIT/RAB GERANYLGERANYL TRANSFERASE ALPHA SUBUNIT"/>
    <property type="match status" value="1"/>
</dbReference>
<comment type="similarity">
    <text evidence="2 11">Belongs to the protein prenyltransferase subunit alpha family.</text>
</comment>
<dbReference type="InterPro" id="IPR002088">
    <property type="entry name" value="Prenyl_trans_a"/>
</dbReference>
<dbReference type="EnsemblMetazoa" id="SMAR014450-RA">
    <property type="protein sequence ID" value="SMAR014450-PA"/>
    <property type="gene ID" value="SMAR014450"/>
</dbReference>
<comment type="function">
    <text evidence="11">Catalyzes the transfer of a geranyl-geranyl moiety from geranyl-geranyl pyrophosphate to cysteines occuring in specific C-terminal amino acid sequences.</text>
</comment>
<protein>
    <recommendedName>
        <fullName evidence="4 11">Geranylgeranyl transferase type-2 subunit alpha</fullName>
        <ecNumber evidence="3 11">2.5.1.60</ecNumber>
    </recommendedName>
    <alternativeName>
        <fullName evidence="11">Geranylgeranyl transferase type II subunit alpha</fullName>
    </alternativeName>
</protein>
<keyword evidence="9" id="KW-0677">Repeat</keyword>
<reference evidence="13" key="2">
    <citation type="submission" date="2015-02" db="UniProtKB">
        <authorList>
            <consortium name="EnsemblMetazoa"/>
        </authorList>
    </citation>
    <scope>IDENTIFICATION</scope>
</reference>
<evidence type="ECO:0000256" key="9">
    <source>
        <dbReference type="ARBA" id="ARBA00022737"/>
    </source>
</evidence>
<dbReference type="EC" id="2.5.1.60" evidence="3 11"/>
<dbReference type="OMA" id="CAWHHRC"/>
<dbReference type="GO" id="GO:0008270">
    <property type="term" value="F:zinc ion binding"/>
    <property type="evidence" value="ECO:0007669"/>
    <property type="project" value="InterPro"/>
</dbReference>
<dbReference type="Gene3D" id="3.80.10.10">
    <property type="entry name" value="Ribonuclease Inhibitor"/>
    <property type="match status" value="1"/>
</dbReference>
<reference evidence="14" key="1">
    <citation type="submission" date="2011-05" db="EMBL/GenBank/DDBJ databases">
        <authorList>
            <person name="Richards S.R."/>
            <person name="Qu J."/>
            <person name="Jiang H."/>
            <person name="Jhangiani S.N."/>
            <person name="Agravi P."/>
            <person name="Goodspeed R."/>
            <person name="Gross S."/>
            <person name="Mandapat C."/>
            <person name="Jackson L."/>
            <person name="Mathew T."/>
            <person name="Pu L."/>
            <person name="Thornton R."/>
            <person name="Saada N."/>
            <person name="Wilczek-Boney K.B."/>
            <person name="Lee S."/>
            <person name="Kovar C."/>
            <person name="Wu Y."/>
            <person name="Scherer S.E."/>
            <person name="Worley K.C."/>
            <person name="Muzny D.M."/>
            <person name="Gibbs R."/>
        </authorList>
    </citation>
    <scope>NUCLEOTIDE SEQUENCE</scope>
    <source>
        <strain evidence="14">Brora</strain>
    </source>
</reference>
<dbReference type="eggNOG" id="KOG0529">
    <property type="taxonomic scope" value="Eukaryota"/>
</dbReference>
<dbReference type="InterPro" id="IPR036254">
    <property type="entry name" value="RabGGT_asu_insert-dom_sf"/>
</dbReference>
<dbReference type="PANTHER" id="PTHR11129:SF2">
    <property type="entry name" value="GERANYLGERANYL TRANSFERASE TYPE-2 SUBUNIT ALPHA"/>
    <property type="match status" value="1"/>
</dbReference>
<organism evidence="13 14">
    <name type="scientific">Strigamia maritima</name>
    <name type="common">European centipede</name>
    <name type="synonym">Geophilus maritimus</name>
    <dbReference type="NCBI Taxonomy" id="126957"/>
    <lineage>
        <taxon>Eukaryota</taxon>
        <taxon>Metazoa</taxon>
        <taxon>Ecdysozoa</taxon>
        <taxon>Arthropoda</taxon>
        <taxon>Myriapoda</taxon>
        <taxon>Chilopoda</taxon>
        <taxon>Pleurostigmophora</taxon>
        <taxon>Geophilomorpha</taxon>
        <taxon>Linotaeniidae</taxon>
        <taxon>Strigamia</taxon>
    </lineage>
</organism>
<evidence type="ECO:0000256" key="10">
    <source>
        <dbReference type="ARBA" id="ARBA00047658"/>
    </source>
</evidence>
<keyword evidence="7" id="KW-0433">Leucine-rich repeat</keyword>
<comment type="catalytic activity">
    <reaction evidence="10 11">
        <text>geranylgeranyl diphosphate + L-cysteinyl-[protein] = S-geranylgeranyl-L-cysteinyl-[protein] + diphosphate</text>
        <dbReference type="Rhea" id="RHEA:21240"/>
        <dbReference type="Rhea" id="RHEA-COMP:10131"/>
        <dbReference type="Rhea" id="RHEA-COMP:11537"/>
        <dbReference type="ChEBI" id="CHEBI:29950"/>
        <dbReference type="ChEBI" id="CHEBI:33019"/>
        <dbReference type="ChEBI" id="CHEBI:57533"/>
        <dbReference type="ChEBI" id="CHEBI:86021"/>
        <dbReference type="EC" id="2.5.1.60"/>
    </reaction>
</comment>
<dbReference type="EMBL" id="JH429910">
    <property type="status" value="NOT_ANNOTATED_CDS"/>
    <property type="molecule type" value="Genomic_DNA"/>
</dbReference>
<evidence type="ECO:0000313" key="13">
    <source>
        <dbReference type="EnsemblMetazoa" id="SMAR014450-PA"/>
    </source>
</evidence>
<dbReference type="GO" id="GO:0004663">
    <property type="term" value="F:Rab geranylgeranyltransferase activity"/>
    <property type="evidence" value="ECO:0007669"/>
    <property type="project" value="UniProtKB-UniRule"/>
</dbReference>
<evidence type="ECO:0000256" key="4">
    <source>
        <dbReference type="ARBA" id="ARBA00014772"/>
    </source>
</evidence>
<dbReference type="HOGENOM" id="CLU_031996_3_2_1"/>
<dbReference type="Gene3D" id="1.25.40.120">
    <property type="entry name" value="Protein prenylyltransferase"/>
    <property type="match status" value="1"/>
</dbReference>
<dbReference type="GO" id="GO:0097354">
    <property type="term" value="P:prenylation"/>
    <property type="evidence" value="ECO:0007669"/>
    <property type="project" value="UniProtKB-UniRule"/>
</dbReference>
<evidence type="ECO:0000256" key="1">
    <source>
        <dbReference type="ARBA" id="ARBA00002902"/>
    </source>
</evidence>
<keyword evidence="14" id="KW-1185">Reference proteome</keyword>
<dbReference type="InterPro" id="IPR001611">
    <property type="entry name" value="Leu-rich_rpt"/>
</dbReference>
<dbReference type="SUPFAM" id="SSF52058">
    <property type="entry name" value="L domain-like"/>
    <property type="match status" value="1"/>
</dbReference>
<keyword evidence="6 11" id="KW-0637">Prenyltransferase</keyword>
<dbReference type="FunFam" id="1.25.40.120:FF:000035">
    <property type="entry name" value="Geranylgeranyl transferase type-2 subunit alpha"/>
    <property type="match status" value="1"/>
</dbReference>
<dbReference type="AlphaFoldDB" id="T1JKS0"/>
<dbReference type="SUPFAM" id="SSF48439">
    <property type="entry name" value="Protein prenylyltransferase"/>
    <property type="match status" value="1"/>
</dbReference>
<dbReference type="InterPro" id="IPR009087">
    <property type="entry name" value="RabGGT_asu_insert-domain"/>
</dbReference>
<proteinExistence type="inferred from homology"/>
<dbReference type="PROSITE" id="PS51450">
    <property type="entry name" value="LRR"/>
    <property type="match status" value="2"/>
</dbReference>
<keyword evidence="5" id="KW-0597">Phosphoprotein</keyword>
<dbReference type="STRING" id="126957.T1JKS0"/>
<comment type="function">
    <text evidence="1">Catalyzes the transfer of a geranylgeranyl moiety from geranylgeranyl diphosphate to both cysteines of Rab proteins with the C-terminal sequence -XXCC, -XCXC and -CCXX, such as RAB1A, RAB3A, RAB5A and RAB7A.</text>
</comment>
<dbReference type="Proteomes" id="UP000014500">
    <property type="component" value="Unassembled WGS sequence"/>
</dbReference>
<dbReference type="Gene3D" id="2.60.40.1130">
    <property type="entry name" value="Rab geranylgeranyltransferase alpha-subunit, insert domain"/>
    <property type="match status" value="1"/>
</dbReference>
<dbReference type="PhylomeDB" id="T1JKS0"/>
<evidence type="ECO:0000256" key="3">
    <source>
        <dbReference type="ARBA" id="ARBA00012656"/>
    </source>
</evidence>
<accession>T1JKS0</accession>
<name>T1JKS0_STRMM</name>
<dbReference type="PROSITE" id="PS51147">
    <property type="entry name" value="PFTA"/>
    <property type="match status" value="4"/>
</dbReference>
<dbReference type="Pfam" id="PF07711">
    <property type="entry name" value="RabGGT_insert"/>
    <property type="match status" value="1"/>
</dbReference>
<evidence type="ECO:0000313" key="14">
    <source>
        <dbReference type="Proteomes" id="UP000014500"/>
    </source>
</evidence>
<keyword evidence="8 11" id="KW-0808">Transferase</keyword>
<evidence type="ECO:0000256" key="7">
    <source>
        <dbReference type="ARBA" id="ARBA00022614"/>
    </source>
</evidence>
<feature type="domain" description="Rab geranylgeranyltransferase alpha subunit insert-domain" evidence="12">
    <location>
        <begin position="232"/>
        <end position="329"/>
    </location>
</feature>
<dbReference type="Pfam" id="PF01239">
    <property type="entry name" value="PPTA"/>
    <property type="match status" value="4"/>
</dbReference>
<dbReference type="Pfam" id="PF14580">
    <property type="entry name" value="LRR_9"/>
    <property type="match status" value="1"/>
</dbReference>
<evidence type="ECO:0000256" key="8">
    <source>
        <dbReference type="ARBA" id="ARBA00022679"/>
    </source>
</evidence>
<sequence>MHGRLKVKTTAEQQEEKRKERAKKLVIYKAAITKTFQKRENKEFDDEAIDINHQLLLANPDITTEGDINDLFNKELSFTESCLRVNPKSYGAWFHRCWVLDTMPNPDWQKEHVLCDRFLELDERNFHCWDHRRFVVKRANISPEEELKFSIKLINSNFSNYSAWHYRSKLLPLVYPDRDNQLNIREDIRLEELDLVQNAAFTDPNDQSAWFYHRWLLGKAKPALIEEPVKLLCLYVNRAEHFLIVTMKKAVNLKSSCYNLKVTVDKQIVDGNWRSTSAHETVSCVWILDLPPDVLKIESSKKIDVSVSGFFEETKKLTVVFKNNTESWAYSIPDYSNYFRINLSAAETSLLENELESCIQLKELEPDNKWACLTTIFLMRVIDPDKYETEILTQLRTLELSEIDVNRINYYRDMYSKFLTENIIKGMPLIPHCDCDDISQQQQHREVKIPKDLTAIYNFEHLILVTKLDLSNNQLRSLKQLHPLQCLRELLVASNLINDCSGLENLSLLESVDLDNNKIETTNDLAPLKACSKLTFLSLLNNPIENQYQEANVWIKENLPHLSIFKYKI</sequence>
<dbReference type="GO" id="GO:0005968">
    <property type="term" value="C:Rab-protein geranylgeranyltransferase complex"/>
    <property type="evidence" value="ECO:0007669"/>
    <property type="project" value="TreeGrafter"/>
</dbReference>
<evidence type="ECO:0000256" key="5">
    <source>
        <dbReference type="ARBA" id="ARBA00022553"/>
    </source>
</evidence>
<evidence type="ECO:0000256" key="11">
    <source>
        <dbReference type="RuleBase" id="RU367120"/>
    </source>
</evidence>
<dbReference type="InterPro" id="IPR032675">
    <property type="entry name" value="LRR_dom_sf"/>
</dbReference>
<evidence type="ECO:0000256" key="6">
    <source>
        <dbReference type="ARBA" id="ARBA00022602"/>
    </source>
</evidence>
<dbReference type="SUPFAM" id="SSF49594">
    <property type="entry name" value="Rab geranylgeranyltransferase alpha-subunit, insert domain"/>
    <property type="match status" value="1"/>
</dbReference>